<evidence type="ECO:0000313" key="1">
    <source>
        <dbReference type="Proteomes" id="UP000095286"/>
    </source>
</evidence>
<accession>A0AC35U8K4</accession>
<dbReference type="WBParaSite" id="RSKR_0000894500.1">
    <property type="protein sequence ID" value="RSKR_0000894500.1"/>
    <property type="gene ID" value="RSKR_0000894500"/>
</dbReference>
<sequence>MCNNHLTKAAKSGEKFSRLSGNIVPSTYDICLKPNLETFRFDGECSIKLTVRDITDVIVLHCNELDIQSVSLKIDATGEVFDNLYVEYDNKWTMVAIRLNEHIHPGQITLTAKFVGHHNDKMQGFYRSAYKNQAGEEKFMVSSQFESTYARMAFPCLDEPNYKAVFNVSMEVDSKYTALSNMPVTSEANLGNGKKLVHFAPTPLMSTYLLFFGVGDFEFIEAFNKYGVKVRVYTLPGKAQQAGFALELTVKSLEWFGEWFGVPDVLPKVDIIAIPDFQMGAMENWGAASFREVLILNDPKQSSIRQRSQIALVVAHEMAHYWFGNLTTMAWFDGLWLKEGFASFMEYMFVGANYPEFDIWMHFANDEISAAFDLDSLRNSHPIEVAIGNPNELDEIYDHITYAKSNSVIRMLCHYLGESVFQAGLRKYVKDYAFKNTVTDNLWTCFSFASGQDIKALMSSWTQQMGYPLVSVRQEIHGDKRLLHLSQKRYIADGGKGEVDQVWNIPVFVSTASSKGQVMQKFLMTKPEETFTIDGVPESDWVKLNPGTIGFYRVEYADDMYNALLPAIADQTLPTLDRFGISSDTFAIVQNGKVDATKFLKLFEASIGEEDYVVRGVLDSGITSLINVMNHYQDKDAIGRVNKFIIKNMEPLYHKLGWDVKENENGQVSLLRALVISRLAKAGHPEIISTAIAKFNHHYATRELLDANLRATIYGIVGRNDGEAGFTKLSNIFETIGFPEIERNCIVAMACTTDFEVLKRVFDYGVSESKIRSQDIMLLFAGASSTAVGQGFLYDHFAHNIKNYVTIFGSVNSSLFQRCMKVAAEYQCKEENATIFEEFLKRDLDAASLLTLERCIKQTIEQIKLNSNLLSRNGERINKFLIDNNY</sequence>
<name>A0AC35U8K4_9BILA</name>
<proteinExistence type="predicted"/>
<dbReference type="Proteomes" id="UP000095286">
    <property type="component" value="Unplaced"/>
</dbReference>
<reference evidence="2" key="1">
    <citation type="submission" date="2016-11" db="UniProtKB">
        <authorList>
            <consortium name="WormBaseParasite"/>
        </authorList>
    </citation>
    <scope>IDENTIFICATION</scope>
    <source>
        <strain evidence="2">KR3021</strain>
    </source>
</reference>
<protein>
    <submittedName>
        <fullName evidence="2">Aminopeptidase</fullName>
    </submittedName>
</protein>
<evidence type="ECO:0000313" key="2">
    <source>
        <dbReference type="WBParaSite" id="RSKR_0000894500.1"/>
    </source>
</evidence>
<organism evidence="1 2">
    <name type="scientific">Rhabditophanes sp. KR3021</name>
    <dbReference type="NCBI Taxonomy" id="114890"/>
    <lineage>
        <taxon>Eukaryota</taxon>
        <taxon>Metazoa</taxon>
        <taxon>Ecdysozoa</taxon>
        <taxon>Nematoda</taxon>
        <taxon>Chromadorea</taxon>
        <taxon>Rhabditida</taxon>
        <taxon>Tylenchina</taxon>
        <taxon>Panagrolaimomorpha</taxon>
        <taxon>Strongyloidoidea</taxon>
        <taxon>Alloionematidae</taxon>
        <taxon>Rhabditophanes</taxon>
    </lineage>
</organism>